<dbReference type="Proteomes" id="UP001162483">
    <property type="component" value="Unassembled WGS sequence"/>
</dbReference>
<keyword evidence="2" id="KW-1185">Reference proteome</keyword>
<accession>A0ABN9D791</accession>
<reference evidence="1" key="1">
    <citation type="submission" date="2023-05" db="EMBL/GenBank/DDBJ databases">
        <authorList>
            <person name="Stuckert A."/>
        </authorList>
    </citation>
    <scope>NUCLEOTIDE SEQUENCE</scope>
</reference>
<gene>
    <name evidence="1" type="ORF">SPARVUS_LOCUS6599919</name>
</gene>
<sequence length="108" mass="12287">MAAPIAPLVSLRSLWATYRGCQRLRYGAHLRRLPGLSVPCLRSPSAAFVSHLAENSLPSFETNTYSKELRDCSGPLQHYDILVKDCVLRKDDHQQRVMQQLQSLHEEL</sequence>
<proteinExistence type="predicted"/>
<dbReference type="EMBL" id="CATNWA010014124">
    <property type="protein sequence ID" value="CAI9567795.1"/>
    <property type="molecule type" value="Genomic_DNA"/>
</dbReference>
<feature type="non-terminal residue" evidence="1">
    <location>
        <position position="108"/>
    </location>
</feature>
<protein>
    <submittedName>
        <fullName evidence="1">Uncharacterized protein</fullName>
    </submittedName>
</protein>
<comment type="caution">
    <text evidence="1">The sequence shown here is derived from an EMBL/GenBank/DDBJ whole genome shotgun (WGS) entry which is preliminary data.</text>
</comment>
<evidence type="ECO:0000313" key="2">
    <source>
        <dbReference type="Proteomes" id="UP001162483"/>
    </source>
</evidence>
<name>A0ABN9D791_9NEOB</name>
<evidence type="ECO:0000313" key="1">
    <source>
        <dbReference type="EMBL" id="CAI9567795.1"/>
    </source>
</evidence>
<organism evidence="1 2">
    <name type="scientific">Staurois parvus</name>
    <dbReference type="NCBI Taxonomy" id="386267"/>
    <lineage>
        <taxon>Eukaryota</taxon>
        <taxon>Metazoa</taxon>
        <taxon>Chordata</taxon>
        <taxon>Craniata</taxon>
        <taxon>Vertebrata</taxon>
        <taxon>Euteleostomi</taxon>
        <taxon>Amphibia</taxon>
        <taxon>Batrachia</taxon>
        <taxon>Anura</taxon>
        <taxon>Neobatrachia</taxon>
        <taxon>Ranoidea</taxon>
        <taxon>Ranidae</taxon>
        <taxon>Staurois</taxon>
    </lineage>
</organism>